<organism evidence="5 6">
    <name type="scientific">Variovorax ginsengisoli</name>
    <dbReference type="NCBI Taxonomy" id="363844"/>
    <lineage>
        <taxon>Bacteria</taxon>
        <taxon>Pseudomonadati</taxon>
        <taxon>Pseudomonadota</taxon>
        <taxon>Betaproteobacteria</taxon>
        <taxon>Burkholderiales</taxon>
        <taxon>Comamonadaceae</taxon>
        <taxon>Variovorax</taxon>
    </lineage>
</organism>
<keyword evidence="2" id="KW-0813">Transport</keyword>
<dbReference type="InterPro" id="IPR039424">
    <property type="entry name" value="SBP_5"/>
</dbReference>
<comment type="caution">
    <text evidence="5">The sequence shown here is derived from an EMBL/GenBank/DDBJ whole genome shotgun (WGS) entry which is preliminary data.</text>
</comment>
<protein>
    <submittedName>
        <fullName evidence="5">Peptide/nickel transport system substrate-binding protein</fullName>
    </submittedName>
</protein>
<dbReference type="SUPFAM" id="SSF53850">
    <property type="entry name" value="Periplasmic binding protein-like II"/>
    <property type="match status" value="1"/>
</dbReference>
<evidence type="ECO:0000256" key="3">
    <source>
        <dbReference type="ARBA" id="ARBA00022729"/>
    </source>
</evidence>
<dbReference type="InterPro" id="IPR000914">
    <property type="entry name" value="SBP_5_dom"/>
</dbReference>
<accession>A0ABT9S8Z1</accession>
<dbReference type="EMBL" id="JAUSRO010000007">
    <property type="protein sequence ID" value="MDP9900318.1"/>
    <property type="molecule type" value="Genomic_DNA"/>
</dbReference>
<dbReference type="PIRSF" id="PIRSF002741">
    <property type="entry name" value="MppA"/>
    <property type="match status" value="1"/>
</dbReference>
<dbReference type="Proteomes" id="UP001226867">
    <property type="component" value="Unassembled WGS sequence"/>
</dbReference>
<feature type="domain" description="Solute-binding protein family 5" evidence="4">
    <location>
        <begin position="82"/>
        <end position="446"/>
    </location>
</feature>
<keyword evidence="6" id="KW-1185">Reference proteome</keyword>
<evidence type="ECO:0000256" key="1">
    <source>
        <dbReference type="ARBA" id="ARBA00005695"/>
    </source>
</evidence>
<dbReference type="InterPro" id="IPR030678">
    <property type="entry name" value="Peptide/Ni-bd"/>
</dbReference>
<reference evidence="5 6" key="1">
    <citation type="submission" date="2023-07" db="EMBL/GenBank/DDBJ databases">
        <title>Sorghum-associated microbial communities from plants grown in Nebraska, USA.</title>
        <authorList>
            <person name="Schachtman D."/>
        </authorList>
    </citation>
    <scope>NUCLEOTIDE SEQUENCE [LARGE SCALE GENOMIC DNA]</scope>
    <source>
        <strain evidence="5 6">DS1607</strain>
    </source>
</reference>
<gene>
    <name evidence="5" type="ORF">J2W36_002581</name>
</gene>
<evidence type="ECO:0000313" key="5">
    <source>
        <dbReference type="EMBL" id="MDP9900318.1"/>
    </source>
</evidence>
<dbReference type="PANTHER" id="PTHR30290:SF9">
    <property type="entry name" value="OLIGOPEPTIDE-BINDING PROTEIN APPA"/>
    <property type="match status" value="1"/>
</dbReference>
<comment type="similarity">
    <text evidence="1">Belongs to the bacterial solute-binding protein 5 family.</text>
</comment>
<sequence>MIPSNATLTRRALGAAASLAVLLGTLPLVAYAQEIKKGGTLVIGSTQAPRHLNGAVQSGLATALPSTQLFASPLRFDDKWNPQPYLAESWKLADDGKSLTLHLRKDAVFHDGKPITSADVAFSIMAIKANHPFTTMMGPVEKVETPDPYTAIIRMSVPHPAIVLAMSPALCPILPKHIYGDGKDLKTHPRNSVDVVGSGPFKLVEFKPGQRIVMEKFDKFFLPGKPYLDKLILTLAPDTTSLMLGLERGDIHMFPYETTSVNLRRLKTNPKIDLTDKGYEGIGAINWLAFNLERKPLSDVKVRKAIATAIDKNFVTKALMGGFAAPADGPIVPSSPFAVPDLVKYPFDLKKAAAMLDEAGYKANADGERFKLTIDYIPGQDEQQKNVAEYLRSQLKKVGITLDVRASADFPTWAKRIAAHDFDMTMDTVFNWGDPVIGVHRTYLSTNIKPVVWTNTQSYANPKVDELLNQAGSLLDPVKRKAYYATFEKIVTDDVPIVYLNLVPYHTATVKRVANVPVSIWGPASPLDEVYLK</sequence>
<evidence type="ECO:0000256" key="2">
    <source>
        <dbReference type="ARBA" id="ARBA00022448"/>
    </source>
</evidence>
<keyword evidence="3" id="KW-0732">Signal</keyword>
<dbReference type="Pfam" id="PF00496">
    <property type="entry name" value="SBP_bac_5"/>
    <property type="match status" value="1"/>
</dbReference>
<dbReference type="Gene3D" id="3.40.190.10">
    <property type="entry name" value="Periplasmic binding protein-like II"/>
    <property type="match status" value="1"/>
</dbReference>
<evidence type="ECO:0000313" key="6">
    <source>
        <dbReference type="Proteomes" id="UP001226867"/>
    </source>
</evidence>
<dbReference type="Gene3D" id="3.10.105.10">
    <property type="entry name" value="Dipeptide-binding Protein, Domain 3"/>
    <property type="match status" value="1"/>
</dbReference>
<name>A0ABT9S8Z1_9BURK</name>
<dbReference type="PANTHER" id="PTHR30290">
    <property type="entry name" value="PERIPLASMIC BINDING COMPONENT OF ABC TRANSPORTER"/>
    <property type="match status" value="1"/>
</dbReference>
<proteinExistence type="inferred from homology"/>
<dbReference type="RefSeq" id="WP_370869314.1">
    <property type="nucleotide sequence ID" value="NZ_JAUSRO010000007.1"/>
</dbReference>
<evidence type="ECO:0000259" key="4">
    <source>
        <dbReference type="Pfam" id="PF00496"/>
    </source>
</evidence>
<dbReference type="CDD" id="cd08517">
    <property type="entry name" value="PBP2_NikA_DppA_OppA_like_13"/>
    <property type="match status" value="1"/>
</dbReference>